<organism evidence="1 2">
    <name type="scientific">Candidatus Methylobacter favarea</name>
    <dbReference type="NCBI Taxonomy" id="2707345"/>
    <lineage>
        <taxon>Bacteria</taxon>
        <taxon>Pseudomonadati</taxon>
        <taxon>Pseudomonadota</taxon>
        <taxon>Gammaproteobacteria</taxon>
        <taxon>Methylococcales</taxon>
        <taxon>Methylococcaceae</taxon>
        <taxon>Methylobacter</taxon>
    </lineage>
</organism>
<sequence length="434" mass="48830">MSAAFYNLARIKEFDLPGWLSYCSYGQIQRNDMIFNLYRPLVLTKAPARWLTMLVLCGLQGCFSPIALDRAVIAYDKATTDILSKQLLLNIARAHQHQPMHFTGVSNIAATFNFQFNAGATPALTGESGSLLTPVFGGSISENPTISIVPIEGEEFTRRLLTPFQESKLTMLLRQGVDVDLLLRLLAGEVRIKGGTNSGIYLNKPRAAEGYRLFRQAVLHLSAIQDRHQLFVEPLMFDQHWTMPAEALTAEQMAALQKEFSIVYQAKPKQITLSKRVIGRILLTNYDPMTLSNEERIRLQEEANQESDNDVSVDIRPGHPGGQWPIHGVFRLRSFHNVLNFIGQSISDDPEYTVAKHPQTPYVRENPVNTMALLVSDDESAADISVQFGSWHYALKPESGYQWNREGFRLLCQIFQMTMTDLARQGAPEITISK</sequence>
<protein>
    <submittedName>
        <fullName evidence="1">Uncharacterized protein</fullName>
    </submittedName>
</protein>
<gene>
    <name evidence="1" type="ORF">METHB2_60044</name>
</gene>
<comment type="caution">
    <text evidence="1">The sequence shown here is derived from an EMBL/GenBank/DDBJ whole genome shotgun (WGS) entry which is preliminary data.</text>
</comment>
<dbReference type="AlphaFoldDB" id="A0A8S0XKM6"/>
<keyword evidence="2" id="KW-1185">Reference proteome</keyword>
<evidence type="ECO:0000313" key="1">
    <source>
        <dbReference type="EMBL" id="CAA9892152.1"/>
    </source>
</evidence>
<dbReference type="EMBL" id="CADCXN010000091">
    <property type="protein sequence ID" value="CAA9892152.1"/>
    <property type="molecule type" value="Genomic_DNA"/>
</dbReference>
<reference evidence="1 2" key="1">
    <citation type="submission" date="2020-02" db="EMBL/GenBank/DDBJ databases">
        <authorList>
            <person name="Hogendoorn C."/>
        </authorList>
    </citation>
    <scope>NUCLEOTIDE SEQUENCE [LARGE SCALE GENOMIC DNA]</scope>
    <source>
        <strain evidence="1">METHB21</strain>
    </source>
</reference>
<dbReference type="Proteomes" id="UP000494216">
    <property type="component" value="Unassembled WGS sequence"/>
</dbReference>
<accession>A0A8S0XKM6</accession>
<proteinExistence type="predicted"/>
<name>A0A8S0XKM6_9GAMM</name>
<evidence type="ECO:0000313" key="2">
    <source>
        <dbReference type="Proteomes" id="UP000494216"/>
    </source>
</evidence>